<evidence type="ECO:0000313" key="10">
    <source>
        <dbReference type="Proteomes" id="UP000032141"/>
    </source>
</evidence>
<evidence type="ECO:0000256" key="6">
    <source>
        <dbReference type="ARBA" id="ARBA00022840"/>
    </source>
</evidence>
<dbReference type="InterPro" id="IPR050205">
    <property type="entry name" value="CDPK_Ser/Thr_kinases"/>
</dbReference>
<keyword evidence="7" id="KW-1133">Transmembrane helix</keyword>
<evidence type="ECO:0000256" key="7">
    <source>
        <dbReference type="SAM" id="Phobius"/>
    </source>
</evidence>
<dbReference type="eggNOG" id="KOG0032">
    <property type="taxonomic scope" value="Eukaryota"/>
</dbReference>
<evidence type="ECO:0000259" key="8">
    <source>
        <dbReference type="PROSITE" id="PS50011"/>
    </source>
</evidence>
<dbReference type="STRING" id="109376.A0A0D3E8Z2"/>
<name>A0A0D3E8Z2_BRAOL</name>
<dbReference type="Pfam" id="PF00069">
    <property type="entry name" value="Pkinase"/>
    <property type="match status" value="1"/>
</dbReference>
<dbReference type="HOGENOM" id="CLU_172863_0_0_1"/>
<dbReference type="Gene3D" id="1.10.510.10">
    <property type="entry name" value="Transferase(Phosphotransferase) domain 1"/>
    <property type="match status" value="1"/>
</dbReference>
<sequence>MGVIHRDLTPENFLLLNKDKNSPLKSIDFGVSNFYKPGDVFKDIVGNAYYIALEVLKRKYESEADIWSIGVILYVLLCGVSPIWVGKILISL</sequence>
<evidence type="ECO:0000256" key="2">
    <source>
        <dbReference type="ARBA" id="ARBA00022527"/>
    </source>
</evidence>
<dbReference type="GO" id="GO:0004674">
    <property type="term" value="F:protein serine/threonine kinase activity"/>
    <property type="evidence" value="ECO:0007669"/>
    <property type="project" value="UniProtKB-KW"/>
</dbReference>
<dbReference type="InterPro" id="IPR000719">
    <property type="entry name" value="Prot_kinase_dom"/>
</dbReference>
<keyword evidence="7" id="KW-0472">Membrane</keyword>
<evidence type="ECO:0000256" key="1">
    <source>
        <dbReference type="ARBA" id="ARBA00005354"/>
    </source>
</evidence>
<keyword evidence="7" id="KW-0812">Transmembrane</keyword>
<feature type="domain" description="Protein kinase" evidence="8">
    <location>
        <begin position="1"/>
        <end position="92"/>
    </location>
</feature>
<protein>
    <recommendedName>
        <fullName evidence="8">Protein kinase domain-containing protein</fullName>
    </recommendedName>
</protein>
<dbReference type="PANTHER" id="PTHR24349">
    <property type="entry name" value="SERINE/THREONINE-PROTEIN KINASE"/>
    <property type="match status" value="1"/>
</dbReference>
<dbReference type="PROSITE" id="PS00109">
    <property type="entry name" value="PROTEIN_KINASE_TYR"/>
    <property type="match status" value="1"/>
</dbReference>
<keyword evidence="5" id="KW-0418">Kinase</keyword>
<feature type="transmembrane region" description="Helical" evidence="7">
    <location>
        <begin position="66"/>
        <end position="85"/>
    </location>
</feature>
<keyword evidence="3" id="KW-0808">Transferase</keyword>
<dbReference type="Gramene" id="Bo9g088460.1">
    <property type="protein sequence ID" value="Bo9g088460.1"/>
    <property type="gene ID" value="Bo9g088460"/>
</dbReference>
<proteinExistence type="inferred from homology"/>
<dbReference type="GO" id="GO:0005524">
    <property type="term" value="F:ATP binding"/>
    <property type="evidence" value="ECO:0007669"/>
    <property type="project" value="UniProtKB-KW"/>
</dbReference>
<keyword evidence="6" id="KW-0067">ATP-binding</keyword>
<dbReference type="Proteomes" id="UP000032141">
    <property type="component" value="Chromosome C9"/>
</dbReference>
<accession>A0A0D3E8Z2</accession>
<dbReference type="SUPFAM" id="SSF56112">
    <property type="entry name" value="Protein kinase-like (PK-like)"/>
    <property type="match status" value="1"/>
</dbReference>
<dbReference type="EnsemblPlants" id="Bo9g088460.1">
    <property type="protein sequence ID" value="Bo9g088460.1"/>
    <property type="gene ID" value="Bo9g088460"/>
</dbReference>
<keyword evidence="10" id="KW-1185">Reference proteome</keyword>
<comment type="similarity">
    <text evidence="1">Belongs to the protein kinase superfamily. CAMK Ser/Thr protein kinase family. CaMK subfamily.</text>
</comment>
<organism evidence="9 10">
    <name type="scientific">Brassica oleracea var. oleracea</name>
    <dbReference type="NCBI Taxonomy" id="109376"/>
    <lineage>
        <taxon>Eukaryota</taxon>
        <taxon>Viridiplantae</taxon>
        <taxon>Streptophyta</taxon>
        <taxon>Embryophyta</taxon>
        <taxon>Tracheophyta</taxon>
        <taxon>Spermatophyta</taxon>
        <taxon>Magnoliopsida</taxon>
        <taxon>eudicotyledons</taxon>
        <taxon>Gunneridae</taxon>
        <taxon>Pentapetalae</taxon>
        <taxon>rosids</taxon>
        <taxon>malvids</taxon>
        <taxon>Brassicales</taxon>
        <taxon>Brassicaceae</taxon>
        <taxon>Brassiceae</taxon>
        <taxon>Brassica</taxon>
    </lineage>
</organism>
<reference evidence="9 10" key="1">
    <citation type="journal article" date="2014" name="Genome Biol.">
        <title>Transcriptome and methylome profiling reveals relics of genome dominance in the mesopolyploid Brassica oleracea.</title>
        <authorList>
            <person name="Parkin I.A."/>
            <person name="Koh C."/>
            <person name="Tang H."/>
            <person name="Robinson S.J."/>
            <person name="Kagale S."/>
            <person name="Clarke W.E."/>
            <person name="Town C.D."/>
            <person name="Nixon J."/>
            <person name="Krishnakumar V."/>
            <person name="Bidwell S.L."/>
            <person name="Denoeud F."/>
            <person name="Belcram H."/>
            <person name="Links M.G."/>
            <person name="Just J."/>
            <person name="Clarke C."/>
            <person name="Bender T."/>
            <person name="Huebert T."/>
            <person name="Mason A.S."/>
            <person name="Pires J.C."/>
            <person name="Barker G."/>
            <person name="Moore J."/>
            <person name="Walley P.G."/>
            <person name="Manoli S."/>
            <person name="Batley J."/>
            <person name="Edwards D."/>
            <person name="Nelson M.N."/>
            <person name="Wang X."/>
            <person name="Paterson A.H."/>
            <person name="King G."/>
            <person name="Bancroft I."/>
            <person name="Chalhoub B."/>
            <person name="Sharpe A.G."/>
        </authorList>
    </citation>
    <scope>NUCLEOTIDE SEQUENCE</scope>
    <source>
        <strain evidence="9 10">cv. TO1000</strain>
    </source>
</reference>
<evidence type="ECO:0000313" key="9">
    <source>
        <dbReference type="EnsemblPlants" id="Bo9g088460.1"/>
    </source>
</evidence>
<evidence type="ECO:0000256" key="3">
    <source>
        <dbReference type="ARBA" id="ARBA00022679"/>
    </source>
</evidence>
<dbReference type="InterPro" id="IPR008266">
    <property type="entry name" value="Tyr_kinase_AS"/>
</dbReference>
<dbReference type="AlphaFoldDB" id="A0A0D3E8Z2"/>
<reference evidence="9" key="2">
    <citation type="submission" date="2015-03" db="UniProtKB">
        <authorList>
            <consortium name="EnsemblPlants"/>
        </authorList>
    </citation>
    <scope>IDENTIFICATION</scope>
</reference>
<keyword evidence="4" id="KW-0547">Nucleotide-binding</keyword>
<dbReference type="PROSITE" id="PS50011">
    <property type="entry name" value="PROTEIN_KINASE_DOM"/>
    <property type="match status" value="1"/>
</dbReference>
<evidence type="ECO:0000256" key="5">
    <source>
        <dbReference type="ARBA" id="ARBA00022777"/>
    </source>
</evidence>
<keyword evidence="2" id="KW-0723">Serine/threonine-protein kinase</keyword>
<evidence type="ECO:0000256" key="4">
    <source>
        <dbReference type="ARBA" id="ARBA00022741"/>
    </source>
</evidence>
<dbReference type="OMA" id="CGVSPIW"/>
<dbReference type="InterPro" id="IPR011009">
    <property type="entry name" value="Kinase-like_dom_sf"/>
</dbReference>